<accession>A0A2N9G5V5</accession>
<dbReference type="Pfam" id="PF05699">
    <property type="entry name" value="Dimer_Tnp_hAT"/>
    <property type="match status" value="1"/>
</dbReference>
<dbReference type="PANTHER" id="PTHR23272:SF193">
    <property type="entry name" value="OS07G0624100 PROTEIN"/>
    <property type="match status" value="1"/>
</dbReference>
<dbReference type="Pfam" id="PF14372">
    <property type="entry name" value="hAT-like_RNase-H"/>
    <property type="match status" value="1"/>
</dbReference>
<evidence type="ECO:0000259" key="1">
    <source>
        <dbReference type="Pfam" id="PF05699"/>
    </source>
</evidence>
<sequence length="202" mass="22907">MHLKFEKYWEEGDKINPLLYVAVVLDPRKKLTFLKFCFSKVYGEAKASGKIANVRDVLTKLFDHYASIHSPNVEVESLSEKSTTTTDVDMSETNPYAFMDSQYDLYLEAEQSMGCNNELDKYLVENCEGKKDVNFDVLLWWKTNSSRYQVLSKMARDVLAIPVSTVASESAFSTRGCILDPFQSSLSPDMVSLFAHKIGLNP</sequence>
<dbReference type="GO" id="GO:0003677">
    <property type="term" value="F:DNA binding"/>
    <property type="evidence" value="ECO:0007669"/>
    <property type="project" value="InterPro"/>
</dbReference>
<reference evidence="3" key="1">
    <citation type="submission" date="2018-02" db="EMBL/GenBank/DDBJ databases">
        <authorList>
            <person name="Cohen D.B."/>
            <person name="Kent A.D."/>
        </authorList>
    </citation>
    <scope>NUCLEOTIDE SEQUENCE</scope>
</reference>
<evidence type="ECO:0000259" key="2">
    <source>
        <dbReference type="Pfam" id="PF14372"/>
    </source>
</evidence>
<dbReference type="InterPro" id="IPR008906">
    <property type="entry name" value="HATC_C_dom"/>
</dbReference>
<dbReference type="PANTHER" id="PTHR23272">
    <property type="entry name" value="BED FINGER-RELATED"/>
    <property type="match status" value="1"/>
</dbReference>
<feature type="domain" description="hAT-like transposase RNase-H fold" evidence="2">
    <location>
        <begin position="1"/>
        <end position="65"/>
    </location>
</feature>
<dbReference type="EMBL" id="OIVN01001491">
    <property type="protein sequence ID" value="SPC94571.1"/>
    <property type="molecule type" value="Genomic_DNA"/>
</dbReference>
<name>A0A2N9G5V5_FAGSY</name>
<organism evidence="3">
    <name type="scientific">Fagus sylvatica</name>
    <name type="common">Beechnut</name>
    <dbReference type="NCBI Taxonomy" id="28930"/>
    <lineage>
        <taxon>Eukaryota</taxon>
        <taxon>Viridiplantae</taxon>
        <taxon>Streptophyta</taxon>
        <taxon>Embryophyta</taxon>
        <taxon>Tracheophyta</taxon>
        <taxon>Spermatophyta</taxon>
        <taxon>Magnoliopsida</taxon>
        <taxon>eudicotyledons</taxon>
        <taxon>Gunneridae</taxon>
        <taxon>Pentapetalae</taxon>
        <taxon>rosids</taxon>
        <taxon>fabids</taxon>
        <taxon>Fagales</taxon>
        <taxon>Fagaceae</taxon>
        <taxon>Fagus</taxon>
    </lineage>
</organism>
<protein>
    <recommendedName>
        <fullName evidence="4">HAT C-terminal dimerisation domain-containing protein</fullName>
    </recommendedName>
</protein>
<dbReference type="SUPFAM" id="SSF53098">
    <property type="entry name" value="Ribonuclease H-like"/>
    <property type="match status" value="1"/>
</dbReference>
<dbReference type="GO" id="GO:0046983">
    <property type="term" value="F:protein dimerization activity"/>
    <property type="evidence" value="ECO:0007669"/>
    <property type="project" value="InterPro"/>
</dbReference>
<evidence type="ECO:0008006" key="4">
    <source>
        <dbReference type="Google" id="ProtNLM"/>
    </source>
</evidence>
<evidence type="ECO:0000313" key="3">
    <source>
        <dbReference type="EMBL" id="SPC94571.1"/>
    </source>
</evidence>
<gene>
    <name evidence="3" type="ORF">FSB_LOCUS22453</name>
</gene>
<dbReference type="InterPro" id="IPR025525">
    <property type="entry name" value="hAT-like_transposase_RNase-H"/>
</dbReference>
<dbReference type="InterPro" id="IPR012337">
    <property type="entry name" value="RNaseH-like_sf"/>
</dbReference>
<feature type="domain" description="HAT C-terminal dimerisation" evidence="1">
    <location>
        <begin position="118"/>
        <end position="192"/>
    </location>
</feature>
<proteinExistence type="predicted"/>
<dbReference type="AlphaFoldDB" id="A0A2N9G5V5"/>